<evidence type="ECO:0000256" key="1">
    <source>
        <dbReference type="SAM" id="MobiDB-lite"/>
    </source>
</evidence>
<dbReference type="SUPFAM" id="SSF48452">
    <property type="entry name" value="TPR-like"/>
    <property type="match status" value="1"/>
</dbReference>
<protein>
    <recommendedName>
        <fullName evidence="2">Cadherin-like beta-sandwich-like domain-containing protein</fullName>
    </recommendedName>
</protein>
<dbReference type="Proteomes" id="UP001527925">
    <property type="component" value="Unassembled WGS sequence"/>
</dbReference>
<feature type="compositionally biased region" description="Low complexity" evidence="1">
    <location>
        <begin position="981"/>
        <end position="1002"/>
    </location>
</feature>
<feature type="compositionally biased region" description="Low complexity" evidence="1">
    <location>
        <begin position="937"/>
        <end position="959"/>
    </location>
</feature>
<dbReference type="InterPro" id="IPR011990">
    <property type="entry name" value="TPR-like_helical_dom_sf"/>
</dbReference>
<evidence type="ECO:0000313" key="3">
    <source>
        <dbReference type="EMBL" id="KAL2913302.1"/>
    </source>
</evidence>
<accession>A0ABR4N199</accession>
<evidence type="ECO:0000259" key="2">
    <source>
        <dbReference type="Pfam" id="PF12733"/>
    </source>
</evidence>
<keyword evidence="4" id="KW-1185">Reference proteome</keyword>
<gene>
    <name evidence="3" type="ORF">HK105_207180</name>
</gene>
<feature type="region of interest" description="Disordered" evidence="1">
    <location>
        <begin position="886"/>
        <end position="919"/>
    </location>
</feature>
<feature type="compositionally biased region" description="Low complexity" evidence="1">
    <location>
        <begin position="887"/>
        <end position="919"/>
    </location>
</feature>
<dbReference type="InterPro" id="IPR025883">
    <property type="entry name" value="Cadherin-like_domain"/>
</dbReference>
<feature type="compositionally biased region" description="Low complexity" evidence="1">
    <location>
        <begin position="1035"/>
        <end position="1054"/>
    </location>
</feature>
<proteinExistence type="predicted"/>
<dbReference type="Pfam" id="PF12733">
    <property type="entry name" value="Cadherin-like"/>
    <property type="match status" value="1"/>
</dbReference>
<comment type="caution">
    <text evidence="3">The sequence shown here is derived from an EMBL/GenBank/DDBJ whole genome shotgun (WGS) entry which is preliminary data.</text>
</comment>
<dbReference type="Gene3D" id="1.25.40.10">
    <property type="entry name" value="Tetratricopeptide repeat domain"/>
    <property type="match status" value="1"/>
</dbReference>
<feature type="region of interest" description="Disordered" evidence="1">
    <location>
        <begin position="937"/>
        <end position="1054"/>
    </location>
</feature>
<organism evidence="3 4">
    <name type="scientific">Polyrhizophydium stewartii</name>
    <dbReference type="NCBI Taxonomy" id="2732419"/>
    <lineage>
        <taxon>Eukaryota</taxon>
        <taxon>Fungi</taxon>
        <taxon>Fungi incertae sedis</taxon>
        <taxon>Chytridiomycota</taxon>
        <taxon>Chytridiomycota incertae sedis</taxon>
        <taxon>Chytridiomycetes</taxon>
        <taxon>Rhizophydiales</taxon>
        <taxon>Rhizophydiales incertae sedis</taxon>
        <taxon>Polyrhizophydium</taxon>
    </lineage>
</organism>
<dbReference type="EMBL" id="JADGIZ020000048">
    <property type="protein sequence ID" value="KAL2913302.1"/>
    <property type="molecule type" value="Genomic_DNA"/>
</dbReference>
<sequence length="1249" mass="130736">MDDSSLKSLRLLAKASKEPLALSPPFSRFVREYSCAVQSDLDAIVVQAACNEPDAFAQTQKAAGDGSLAIKEGANEVEIKVDAPDGSSSKYIVHVFRPSGKWWIRLIWGLRPSANDAAVEKATVSPTPLNAKSAISWTAPTQAPANDVVLLPGDTPVEFKVVSADNSATQAVSVVIRKVVTTVASTDATAGASGMTAVAVDATGTPQLRVSCPLCTSDREMESKTGSVLFENSPLVESNQATETKLAAFSAACPFELFGCTAKGVLLGGLAKHVRGCEFAPHECQECLSRCVAPASLAANRHKDPCTFSCSCGSKAALVDKDLHERLCAQRLALPSQTAAQPSSAEWETSLVQRKQFPGPASACVQAAAPIWDEYTRSLAEAWRRTIETRGADRVMPDLDSLGKLASLFATAISYNNEANQSRGAGLDESLHVQLGLVMEEMWLAKETFPQPTASASAKANDNSEASESFMSDEVDGLLLQLGVPPSASDATKIKAIEDEYHRLLGQGLSNQAAEVQGLHAWKIAQVKAAGNAGGLEQDPDRGRSRANIALLHASDKYADAVRINPAGFEANVNFGRSLILLGRYAEAIAPLELALAAKPLSHIPKTLLALARSMSPALSEESDSQVQQIADWLDSDLLAFRMRLWAPVRSDIGGADASPGAAPAALTGRGCLAPDIGRATHVLRCDVFASSARMHALLGHHKQSSDTLLDLLHVLTEAMACVPRHGDTFQRLNHQLCTTQAGLIMSLSRHDSKLSKQIFELTRTTLLPLSQHLVGGSTFGEAAGASAVALDGLALAERVAQTLVAVDPSNAVFLTALGQAQLDQFERNPAFSSEVAKLTDAEASFRAALAASPGGPLSEAIRQQAWWKHLERHLAHIDARAKARAKGPAAGAASKGPAAFNAKKGSTAAPAPAKGSKAGTAPVAFMKAKQPATTSLSAAPASAAGSAPTAGPKPAKTVAPPPKPDDDAAKPAAQPNSVIKKAGAAAPAGAGSKAAPSKPAATLSTTKAQPAKSDPKAGVASKEAAKSGAKPAQTSKPAAAETQAASSPAPASAPTISVAAPVAGTDAPQAAVSKATRLKCHLGLGRVLARMLQIECDDKKAAPPNLADRVEDIASNFKTVIALDPKNHDAYIDLGGLLEKHVSCDAAADVYGSFPFPQGTAPPSQDDLYLHGEVTRTFMKLKRYRDSRLLVSLIAEARALGIRSLSKYTDLLDNAGESKVLMELFSAVNNKSVDDPDMVAFFKSKYWI</sequence>
<feature type="domain" description="Cadherin-like beta-sandwich-like" evidence="2">
    <location>
        <begin position="21"/>
        <end position="97"/>
    </location>
</feature>
<evidence type="ECO:0000313" key="4">
    <source>
        <dbReference type="Proteomes" id="UP001527925"/>
    </source>
</evidence>
<reference evidence="3 4" key="1">
    <citation type="submission" date="2023-09" db="EMBL/GenBank/DDBJ databases">
        <title>Pangenome analysis of Batrachochytrium dendrobatidis and related Chytrids.</title>
        <authorList>
            <person name="Yacoub M.N."/>
            <person name="Stajich J.E."/>
            <person name="James T.Y."/>
        </authorList>
    </citation>
    <scope>NUCLEOTIDE SEQUENCE [LARGE SCALE GENOMIC DNA]</scope>
    <source>
        <strain evidence="3 4">JEL0888</strain>
    </source>
</reference>
<name>A0ABR4N199_9FUNG</name>